<feature type="transmembrane region" description="Helical" evidence="6">
    <location>
        <begin position="6"/>
        <end position="26"/>
    </location>
</feature>
<dbReference type="InterPro" id="IPR005496">
    <property type="entry name" value="Integral_membrane_TerC"/>
</dbReference>
<comment type="similarity">
    <text evidence="2">Belongs to the TerC family.</text>
</comment>
<keyword evidence="5 6" id="KW-0472">Membrane</keyword>
<feature type="transmembrane region" description="Helical" evidence="6">
    <location>
        <begin position="68"/>
        <end position="91"/>
    </location>
</feature>
<keyword evidence="3 6" id="KW-0812">Transmembrane</keyword>
<feature type="transmembrane region" description="Helical" evidence="6">
    <location>
        <begin position="251"/>
        <end position="273"/>
    </location>
</feature>
<evidence type="ECO:0000256" key="3">
    <source>
        <dbReference type="ARBA" id="ARBA00022692"/>
    </source>
</evidence>
<protein>
    <submittedName>
        <fullName evidence="7">TerC family protein</fullName>
    </submittedName>
</protein>
<evidence type="ECO:0000256" key="2">
    <source>
        <dbReference type="ARBA" id="ARBA00007511"/>
    </source>
</evidence>
<reference evidence="8" key="1">
    <citation type="journal article" date="2019" name="Int. J. Syst. Evol. Microbiol.">
        <title>The Global Catalogue of Microorganisms (GCM) 10K type strain sequencing project: providing services to taxonomists for standard genome sequencing and annotation.</title>
        <authorList>
            <consortium name="The Broad Institute Genomics Platform"/>
            <consortium name="The Broad Institute Genome Sequencing Center for Infectious Disease"/>
            <person name="Wu L."/>
            <person name="Ma J."/>
        </authorList>
    </citation>
    <scope>NUCLEOTIDE SEQUENCE [LARGE SCALE GENOMIC DNA]</scope>
    <source>
        <strain evidence="8">CCM 7044</strain>
    </source>
</reference>
<evidence type="ECO:0000256" key="4">
    <source>
        <dbReference type="ARBA" id="ARBA00022989"/>
    </source>
</evidence>
<comment type="caution">
    <text evidence="7">The sequence shown here is derived from an EMBL/GenBank/DDBJ whole genome shotgun (WGS) entry which is preliminary data.</text>
</comment>
<keyword evidence="8" id="KW-1185">Reference proteome</keyword>
<dbReference type="InterPro" id="IPR022369">
    <property type="entry name" value="Integral_membrane_TerC_rswitch"/>
</dbReference>
<feature type="transmembrane region" description="Helical" evidence="6">
    <location>
        <begin position="103"/>
        <end position="125"/>
    </location>
</feature>
<evidence type="ECO:0000313" key="8">
    <source>
        <dbReference type="Proteomes" id="UP001597479"/>
    </source>
</evidence>
<name>A0ABW5VWY7_9MICO</name>
<dbReference type="EMBL" id="JBHUOG010000002">
    <property type="protein sequence ID" value="MFD2794813.1"/>
    <property type="molecule type" value="Genomic_DNA"/>
</dbReference>
<gene>
    <name evidence="7" type="ORF">ACFS27_14740</name>
</gene>
<evidence type="ECO:0000256" key="5">
    <source>
        <dbReference type="ARBA" id="ARBA00023136"/>
    </source>
</evidence>
<dbReference type="Proteomes" id="UP001597479">
    <property type="component" value="Unassembled WGS sequence"/>
</dbReference>
<organism evidence="7 8">
    <name type="scientific">Promicromonospora vindobonensis</name>
    <dbReference type="NCBI Taxonomy" id="195748"/>
    <lineage>
        <taxon>Bacteria</taxon>
        <taxon>Bacillati</taxon>
        <taxon>Actinomycetota</taxon>
        <taxon>Actinomycetes</taxon>
        <taxon>Micrococcales</taxon>
        <taxon>Promicromonosporaceae</taxon>
        <taxon>Promicromonospora</taxon>
    </lineage>
</organism>
<feature type="transmembrane region" description="Helical" evidence="6">
    <location>
        <begin position="223"/>
        <end position="244"/>
    </location>
</feature>
<feature type="transmembrane region" description="Helical" evidence="6">
    <location>
        <begin position="195"/>
        <end position="217"/>
    </location>
</feature>
<evidence type="ECO:0000256" key="1">
    <source>
        <dbReference type="ARBA" id="ARBA00004141"/>
    </source>
</evidence>
<comment type="subcellular location">
    <subcellularLocation>
        <location evidence="1">Membrane</location>
        <topology evidence="1">Multi-pass membrane protein</topology>
    </subcellularLocation>
</comment>
<dbReference type="Pfam" id="PF03741">
    <property type="entry name" value="TerC"/>
    <property type="match status" value="1"/>
</dbReference>
<feature type="transmembrane region" description="Helical" evidence="6">
    <location>
        <begin position="131"/>
        <end position="148"/>
    </location>
</feature>
<dbReference type="RefSeq" id="WP_377184259.1">
    <property type="nucleotide sequence ID" value="NZ_JBHUOG010000002.1"/>
</dbReference>
<dbReference type="PANTHER" id="PTHR30238">
    <property type="entry name" value="MEMBRANE BOUND PREDICTED REDOX MODULATOR"/>
    <property type="match status" value="1"/>
</dbReference>
<feature type="transmembrane region" description="Helical" evidence="6">
    <location>
        <begin position="38"/>
        <end position="62"/>
    </location>
</feature>
<evidence type="ECO:0000313" key="7">
    <source>
        <dbReference type="EMBL" id="MFD2794813.1"/>
    </source>
</evidence>
<keyword evidence="4 6" id="KW-1133">Transmembrane helix</keyword>
<dbReference type="NCBIfam" id="TIGR03718">
    <property type="entry name" value="R_switched_Alx"/>
    <property type="match status" value="1"/>
</dbReference>
<sequence>MDASPLVWTITVAGVLGLLLFDYFFHVRKAHVPSLKEAAIWSSLYVGIAILFGVGVLVAAGVHSGSEYFAGYITEKALSVDNLFVFLIIMTSFRVPREDQQKVLLFGIAFSLVARTGFIFLGAALINSFAWVFYFFGLILLITAGNMLKPESSESKSGDNVMVRIARKIFHTSPDYDGDKLFTVHNGKRALTPMLLVMVAIGGTDLLFALDSIPAIFGLTQNVYIVFTATAFSLLGLRQLYFLLDGLLDRLIYLSYGLATILAFIGVKLVLHALHENNVPIINHGEPVPVFEISTGLSLTVIVGVLVVTVLASLLSPAGRAQTAIANARRHATDYLDLGYTADHTERVRVYDALRHEEEIIRSLGGKYRKMVHEEPELMELLLSAHAEHEESVQRAAREDAGRQAGE</sequence>
<proteinExistence type="inferred from homology"/>
<dbReference type="PANTHER" id="PTHR30238:SF0">
    <property type="entry name" value="THYLAKOID MEMBRANE PROTEIN TERC, CHLOROPLASTIC"/>
    <property type="match status" value="1"/>
</dbReference>
<feature type="transmembrane region" description="Helical" evidence="6">
    <location>
        <begin position="293"/>
        <end position="315"/>
    </location>
</feature>
<accession>A0ABW5VWY7</accession>
<evidence type="ECO:0000256" key="6">
    <source>
        <dbReference type="SAM" id="Phobius"/>
    </source>
</evidence>